<keyword evidence="2" id="KW-1185">Reference proteome</keyword>
<sequence length="452" mass="49108">MANIMDVNTDDNLQYHFYPVSSGSIQFKIRAPNDAHIALTMGPQESDPMYEVFIGGWGNTKSVIRRNRTKPDKVEIDTPGILNGGEFRGFWIRWDGGVVSAGREGEAVPFIAWTDPEPFPVAFVGVCTGYGASGTWKIEDGAELNTPDHLEYKFGPVAAGSLEFEYRGPHNCHICLTTAPAEVDPMYEIILGGWENTQSVIRYCRQKPDKVKLPTPGIMNVNEFRKFLIEWRCGRVMVRDRVSGAVIMEWMDTVPFPVTHFGVRTGYGARGSWRIKHFPAAGARPLPPSAPVAAALYAPPPGYPGGQMPVSDPMWVPATAGQVPAGAVVGGQDTSGEPLYVARARHEGANLPGKLAVSHGCAFVPWGGLEHGKPEYEVLVGGPYNWIPTSGSNVPPNALRGGESEDGEPLFIGRVNHNGSVTTGKVQQSHGVCYIPYGSSELGFPEYEILTR</sequence>
<organism evidence="1 2">
    <name type="scientific">Dendrolimus kikuchii</name>
    <dbReference type="NCBI Taxonomy" id="765133"/>
    <lineage>
        <taxon>Eukaryota</taxon>
        <taxon>Metazoa</taxon>
        <taxon>Ecdysozoa</taxon>
        <taxon>Arthropoda</taxon>
        <taxon>Hexapoda</taxon>
        <taxon>Insecta</taxon>
        <taxon>Pterygota</taxon>
        <taxon>Neoptera</taxon>
        <taxon>Endopterygota</taxon>
        <taxon>Lepidoptera</taxon>
        <taxon>Glossata</taxon>
        <taxon>Ditrysia</taxon>
        <taxon>Bombycoidea</taxon>
        <taxon>Lasiocampidae</taxon>
        <taxon>Dendrolimus</taxon>
    </lineage>
</organism>
<name>A0ACC1DGA1_9NEOP</name>
<protein>
    <submittedName>
        <fullName evidence="1">Uncharacterized protein</fullName>
    </submittedName>
</protein>
<gene>
    <name evidence="1" type="ORF">K1T71_002067</name>
</gene>
<reference evidence="1 2" key="1">
    <citation type="journal article" date="2021" name="Front. Genet.">
        <title>Chromosome-Level Genome Assembly Reveals Significant Gene Expansion in the Toll and IMD Signaling Pathways of Dendrolimus kikuchii.</title>
        <authorList>
            <person name="Zhou J."/>
            <person name="Wu P."/>
            <person name="Xiong Z."/>
            <person name="Liu N."/>
            <person name="Zhao N."/>
            <person name="Ji M."/>
            <person name="Qiu Y."/>
            <person name="Yang B."/>
        </authorList>
    </citation>
    <scope>NUCLEOTIDE SEQUENCE [LARGE SCALE GENOMIC DNA]</scope>
    <source>
        <strain evidence="1">Ann1</strain>
    </source>
</reference>
<evidence type="ECO:0000313" key="1">
    <source>
        <dbReference type="EMBL" id="KAJ0182698.1"/>
    </source>
</evidence>
<evidence type="ECO:0000313" key="2">
    <source>
        <dbReference type="Proteomes" id="UP000824533"/>
    </source>
</evidence>
<dbReference type="Proteomes" id="UP000824533">
    <property type="component" value="Linkage Group LG03"/>
</dbReference>
<dbReference type="EMBL" id="CM034389">
    <property type="protein sequence ID" value="KAJ0182698.1"/>
    <property type="molecule type" value="Genomic_DNA"/>
</dbReference>
<proteinExistence type="predicted"/>
<comment type="caution">
    <text evidence="1">The sequence shown here is derived from an EMBL/GenBank/DDBJ whole genome shotgun (WGS) entry which is preliminary data.</text>
</comment>
<accession>A0ACC1DGA1</accession>